<dbReference type="KEGG" id="cre:CHLRE_02g077150v5"/>
<feature type="transmembrane region" description="Helical" evidence="1">
    <location>
        <begin position="390"/>
        <end position="412"/>
    </location>
</feature>
<organism evidence="2 3">
    <name type="scientific">Chlamydomonas reinhardtii</name>
    <name type="common">Chlamydomonas smithii</name>
    <dbReference type="NCBI Taxonomy" id="3055"/>
    <lineage>
        <taxon>Eukaryota</taxon>
        <taxon>Viridiplantae</taxon>
        <taxon>Chlorophyta</taxon>
        <taxon>core chlorophytes</taxon>
        <taxon>Chlorophyceae</taxon>
        <taxon>CS clade</taxon>
        <taxon>Chlamydomonadales</taxon>
        <taxon>Chlamydomonadaceae</taxon>
        <taxon>Chlamydomonas</taxon>
    </lineage>
</organism>
<feature type="transmembrane region" description="Helical" evidence="1">
    <location>
        <begin position="365"/>
        <end position="384"/>
    </location>
</feature>
<accession>A0A2K3E0C6</accession>
<dbReference type="PANTHER" id="PTHR34289">
    <property type="entry name" value="PROTEIN, PUTATIVE (DUF819)-RELATED"/>
    <property type="match status" value="1"/>
</dbReference>
<keyword evidence="1" id="KW-0472">Membrane</keyword>
<feature type="transmembrane region" description="Helical" evidence="1">
    <location>
        <begin position="243"/>
        <end position="265"/>
    </location>
</feature>
<dbReference type="PANTHER" id="PTHR34289:SF3">
    <property type="entry name" value="PROTEIN, PUTATIVE (DUF819)-RELATED"/>
    <property type="match status" value="1"/>
</dbReference>
<protein>
    <recommendedName>
        <fullName evidence="4">DUF819-domain-containing protein</fullName>
    </recommendedName>
</protein>
<dbReference type="InParanoid" id="A0A2K3E0C6"/>
<dbReference type="GeneID" id="5727226"/>
<keyword evidence="1" id="KW-0812">Transmembrane</keyword>
<dbReference type="Pfam" id="PF05684">
    <property type="entry name" value="DUF819"/>
    <property type="match status" value="1"/>
</dbReference>
<dbReference type="InterPro" id="IPR008537">
    <property type="entry name" value="DUF819"/>
</dbReference>
<dbReference type="Gramene" id="PNW86207">
    <property type="protein sequence ID" value="PNW86207"/>
    <property type="gene ID" value="CHLRE_02g077150v5"/>
</dbReference>
<dbReference type="RefSeq" id="XP_001701648.2">
    <property type="nucleotide sequence ID" value="XM_001701596.3"/>
</dbReference>
<gene>
    <name evidence="2" type="ORF">CHLRE_02g077150v5</name>
</gene>
<evidence type="ECO:0008006" key="4">
    <source>
        <dbReference type="Google" id="ProtNLM"/>
    </source>
</evidence>
<proteinExistence type="predicted"/>
<evidence type="ECO:0000256" key="1">
    <source>
        <dbReference type="SAM" id="Phobius"/>
    </source>
</evidence>
<keyword evidence="3" id="KW-1185">Reference proteome</keyword>
<feature type="transmembrane region" description="Helical" evidence="1">
    <location>
        <begin position="179"/>
        <end position="201"/>
    </location>
</feature>
<dbReference type="Proteomes" id="UP000006906">
    <property type="component" value="Chromosome 2"/>
</dbReference>
<feature type="transmembrane region" description="Helical" evidence="1">
    <location>
        <begin position="450"/>
        <end position="472"/>
    </location>
</feature>
<sequence>MNNSALRHRLATPSSHGAACTRSRCKRFPLQRLQATPVAALSGPPAVASFPAQAPCAARTQFSSPLAAPRRPSARAAATLSISVPELPALLPLQGPWGVWTGLVLAGAFGLWSERTRLGKELSGALVSTLAGMLLANTGVLPPGAHELAVVYKFLLPLAIPMLLFAADLRRILSETGRLLAAFLLGSAATVAGSLAAMSVFPLGRYLGDEGWKVASALTARHIGGAVNYMAVSETLDITPSTFGAGLAADDLILTLYFVAIYYLARRIPPDLGQVDKTAGGGGGGGGHGDGGAGGVGGKVITVTEALTSLSISAAICYIAVALARVWDMPGQAITLMTGLTVALATALPRRLAPLVPSAEGLAQILMQIFYATIGASANVGLVVQTAPVLFLFSLIALGAHLGLLLGVGRLLGFSLRDLLIASNANVGGPSTVAGMAAAKGWTSSVVPGILTSTLGYAIGTFMGIGLGYSALRHIA</sequence>
<feature type="transmembrane region" description="Helical" evidence="1">
    <location>
        <begin position="150"/>
        <end position="167"/>
    </location>
</feature>
<dbReference type="ExpressionAtlas" id="A0A2K3E0C6">
    <property type="expression patterns" value="baseline"/>
</dbReference>
<evidence type="ECO:0000313" key="2">
    <source>
        <dbReference type="EMBL" id="PNW86207.1"/>
    </source>
</evidence>
<reference evidence="2 3" key="1">
    <citation type="journal article" date="2007" name="Science">
        <title>The Chlamydomonas genome reveals the evolution of key animal and plant functions.</title>
        <authorList>
            <person name="Merchant S.S."/>
            <person name="Prochnik S.E."/>
            <person name="Vallon O."/>
            <person name="Harris E.H."/>
            <person name="Karpowicz S.J."/>
            <person name="Witman G.B."/>
            <person name="Terry A."/>
            <person name="Salamov A."/>
            <person name="Fritz-Laylin L.K."/>
            <person name="Marechal-Drouard L."/>
            <person name="Marshall W.F."/>
            <person name="Qu L.H."/>
            <person name="Nelson D.R."/>
            <person name="Sanderfoot A.A."/>
            <person name="Spalding M.H."/>
            <person name="Kapitonov V.V."/>
            <person name="Ren Q."/>
            <person name="Ferris P."/>
            <person name="Lindquist E."/>
            <person name="Shapiro H."/>
            <person name="Lucas S.M."/>
            <person name="Grimwood J."/>
            <person name="Schmutz J."/>
            <person name="Cardol P."/>
            <person name="Cerutti H."/>
            <person name="Chanfreau G."/>
            <person name="Chen C.L."/>
            <person name="Cognat V."/>
            <person name="Croft M.T."/>
            <person name="Dent R."/>
            <person name="Dutcher S."/>
            <person name="Fernandez E."/>
            <person name="Fukuzawa H."/>
            <person name="Gonzalez-Ballester D."/>
            <person name="Gonzalez-Halphen D."/>
            <person name="Hallmann A."/>
            <person name="Hanikenne M."/>
            <person name="Hippler M."/>
            <person name="Inwood W."/>
            <person name="Jabbari K."/>
            <person name="Kalanon M."/>
            <person name="Kuras R."/>
            <person name="Lefebvre P.A."/>
            <person name="Lemaire S.D."/>
            <person name="Lobanov A.V."/>
            <person name="Lohr M."/>
            <person name="Manuell A."/>
            <person name="Meier I."/>
            <person name="Mets L."/>
            <person name="Mittag M."/>
            <person name="Mittelmeier T."/>
            <person name="Moroney J.V."/>
            <person name="Moseley J."/>
            <person name="Napoli C."/>
            <person name="Nedelcu A.M."/>
            <person name="Niyogi K."/>
            <person name="Novoselov S.V."/>
            <person name="Paulsen I.T."/>
            <person name="Pazour G."/>
            <person name="Purton S."/>
            <person name="Ral J.P."/>
            <person name="Riano-Pachon D.M."/>
            <person name="Riekhof W."/>
            <person name="Rymarquis L."/>
            <person name="Schroda M."/>
            <person name="Stern D."/>
            <person name="Umen J."/>
            <person name="Willows R."/>
            <person name="Wilson N."/>
            <person name="Zimmer S.L."/>
            <person name="Allmer J."/>
            <person name="Balk J."/>
            <person name="Bisova K."/>
            <person name="Chen C.J."/>
            <person name="Elias M."/>
            <person name="Gendler K."/>
            <person name="Hauser C."/>
            <person name="Lamb M.R."/>
            <person name="Ledford H."/>
            <person name="Long J.C."/>
            <person name="Minagawa J."/>
            <person name="Page M.D."/>
            <person name="Pan J."/>
            <person name="Pootakham W."/>
            <person name="Roje S."/>
            <person name="Rose A."/>
            <person name="Stahlberg E."/>
            <person name="Terauchi A.M."/>
            <person name="Yang P."/>
            <person name="Ball S."/>
            <person name="Bowler C."/>
            <person name="Dieckmann C.L."/>
            <person name="Gladyshev V.N."/>
            <person name="Green P."/>
            <person name="Jorgensen R."/>
            <person name="Mayfield S."/>
            <person name="Mueller-Roeber B."/>
            <person name="Rajamani S."/>
            <person name="Sayre R.T."/>
            <person name="Brokstein P."/>
            <person name="Dubchak I."/>
            <person name="Goodstein D."/>
            <person name="Hornick L."/>
            <person name="Huang Y.W."/>
            <person name="Jhaveri J."/>
            <person name="Luo Y."/>
            <person name="Martinez D."/>
            <person name="Ngau W.C."/>
            <person name="Otillar B."/>
            <person name="Poliakov A."/>
            <person name="Porter A."/>
            <person name="Szajkowski L."/>
            <person name="Werner G."/>
            <person name="Zhou K."/>
            <person name="Grigoriev I.V."/>
            <person name="Rokhsar D.S."/>
            <person name="Grossman A.R."/>
        </authorList>
    </citation>
    <scope>NUCLEOTIDE SEQUENCE [LARGE SCALE GENOMIC DNA]</scope>
    <source>
        <strain evidence="3">CC-503</strain>
    </source>
</reference>
<dbReference type="FunCoup" id="A0A2K3E0C6">
    <property type="interactions" value="51"/>
</dbReference>
<feature type="transmembrane region" description="Helical" evidence="1">
    <location>
        <begin position="307"/>
        <end position="327"/>
    </location>
</feature>
<dbReference type="OMA" id="MFWLVPF"/>
<dbReference type="AlphaFoldDB" id="A0A2K3E0C6"/>
<dbReference type="OrthoDB" id="45797at2759"/>
<name>A0A2K3E0C6_CHLRE</name>
<dbReference type="PaxDb" id="3055-EDP06623"/>
<evidence type="ECO:0000313" key="3">
    <source>
        <dbReference type="Proteomes" id="UP000006906"/>
    </source>
</evidence>
<keyword evidence="1" id="KW-1133">Transmembrane helix</keyword>
<feature type="transmembrane region" description="Helical" evidence="1">
    <location>
        <begin position="125"/>
        <end position="144"/>
    </location>
</feature>
<dbReference type="EMBL" id="CM008963">
    <property type="protein sequence ID" value="PNW86207.1"/>
    <property type="molecule type" value="Genomic_DNA"/>
</dbReference>